<evidence type="ECO:0000256" key="6">
    <source>
        <dbReference type="PROSITE-ProRule" id="PRU01240"/>
    </source>
</evidence>
<keyword evidence="4 6" id="KW-0720">Serine protease</keyword>
<evidence type="ECO:0000256" key="8">
    <source>
        <dbReference type="SAM" id="SignalP"/>
    </source>
</evidence>
<feature type="region of interest" description="Disordered" evidence="7">
    <location>
        <begin position="923"/>
        <end position="945"/>
    </location>
</feature>
<comment type="caution">
    <text evidence="11">The sequence shown here is derived from an EMBL/GenBank/DDBJ whole genome shotgun (WGS) entry which is preliminary data.</text>
</comment>
<dbReference type="InterPro" id="IPR015500">
    <property type="entry name" value="Peptidase_S8_subtilisin-rel"/>
</dbReference>
<dbReference type="Gene3D" id="2.60.40.10">
    <property type="entry name" value="Immunoglobulins"/>
    <property type="match status" value="1"/>
</dbReference>
<dbReference type="PRINTS" id="PR00723">
    <property type="entry name" value="SUBTILISIN"/>
</dbReference>
<dbReference type="GO" id="GO:0004252">
    <property type="term" value="F:serine-type endopeptidase activity"/>
    <property type="evidence" value="ECO:0007669"/>
    <property type="project" value="UniProtKB-UniRule"/>
</dbReference>
<evidence type="ECO:0000259" key="9">
    <source>
        <dbReference type="Pfam" id="PF00082"/>
    </source>
</evidence>
<evidence type="ECO:0000256" key="4">
    <source>
        <dbReference type="ARBA" id="ARBA00022825"/>
    </source>
</evidence>
<dbReference type="AlphaFoldDB" id="A0A7Y4L422"/>
<protein>
    <submittedName>
        <fullName evidence="11">S8 family serine peptidase</fullName>
    </submittedName>
    <submittedName>
        <fullName evidence="10">Subtilisin family serine protease</fullName>
    </submittedName>
</protein>
<dbReference type="PANTHER" id="PTHR43806:SF65">
    <property type="entry name" value="SERINE PROTEASE APRX"/>
    <property type="match status" value="1"/>
</dbReference>
<dbReference type="Proteomes" id="UP000534306">
    <property type="component" value="Unassembled WGS sequence"/>
</dbReference>
<sequence>MPRFRPHKAVAAATAVALVGLTAAVPPAVGAGAPGTATSVSSNLSSLTFTLVTGDKVIARRTSTGVVPVDVRPGPGRGPMAFHKLSLKNEQLVVPLDAMPLVHAGVVDSRLFDIALLDKLGLDDKSAPQLPLLVQHASNGTTRAVRSALPEGTEVKRELPSIDAVAIGQDRKQAGDLWWNWLNSTQAKRRTGLAGTVQKLWLDGGATPLLDRSVPQIGAPTAWKAGLTGKGVKVAVLDTGWDPGHPDLKDRVVATKSFVADDESPVDKVGHGTHVASTVAGTGAASAGQYRGVAPEADLMIGRVCGFRNCETSAMIAGMEWAAKSGARVINMSLGAGPTDGTDILSQTVNELTASTGALFVISAGNFGLDTTVSTPAAADAALAVASVTKSDTRSEFSSQGPRFGDLMVKPEIAAPGSRIIAARAANTPLAPFAINDSYADLSGTSMAAPHVAGAAALVAQAHPDWKAPQLKSALMGSSLQLRDQGIYSQGAGRVDVASALKQPVLAIPSNLSLGLQKAPHDDDKPVTKPVTYYNTSAHPVRLSLRVDGPKLFQLSTTSLLVPANGSATVDVTADTSGPEAEGAYAAWIVATSNGSTVRTTVGVGKEVTTHEYTLNMLDRTGAPARNDEQYIAGAYLVDTERLLWHFVPAGEKVELPAGRYIVDGLAAKFNDNGYGYGYQEGTYYSEPEVVLDKGGPITLDGRTAREVAMKPPVTDATTASAGIGIARQIGDWSYTGGVGVINGGNANYAPKLYVVPSKTGPDKRFTSYAHAVWVGTPDGPDPSGELFLDSPYFYHDSTVWPGGRIPAAPSLITDPADYAHVDASYAGEPGYRANNYSYPTLPQRNGDGTWVPAFVFTPSVGMTLPFRRNEYYTAKNVLWGSSNEVYRYSEEAGFEYLTVLDSPARSYPAGRTTKEDWQRGVFGPSLADSRIGNPGRDAQPWSSRDGDSLSIYVPSFADGHPDRLGDTGLASERTTLARDGQEIGSTDSPSIQTFAVPPGAATYELTKVTKRADDWTRLSPEISSKWTFRSQRTPDGVNTALPLLNVRYTPELDERNYAPQGRFQFPVTVQTAFLAPKRPIVALELSTSFDDGKTWQQVSVRRTGTATWTAALDHSSAGYVTLRAQARDAAGNKVDQTIKRAYEVK</sequence>
<keyword evidence="12" id="KW-1185">Reference proteome</keyword>
<organism evidence="11 12">
    <name type="scientific">Kribbella sandramycini</name>
    <dbReference type="NCBI Taxonomy" id="60450"/>
    <lineage>
        <taxon>Bacteria</taxon>
        <taxon>Bacillati</taxon>
        <taxon>Actinomycetota</taxon>
        <taxon>Actinomycetes</taxon>
        <taxon>Propionibacteriales</taxon>
        <taxon>Kribbellaceae</taxon>
        <taxon>Kribbella</taxon>
    </lineage>
</organism>
<dbReference type="Gene3D" id="3.40.50.200">
    <property type="entry name" value="Peptidase S8/S53 domain"/>
    <property type="match status" value="1"/>
</dbReference>
<dbReference type="PROSITE" id="PS00138">
    <property type="entry name" value="SUBTILASE_SER"/>
    <property type="match status" value="1"/>
</dbReference>
<dbReference type="PROSITE" id="PS00137">
    <property type="entry name" value="SUBTILASE_HIS"/>
    <property type="match status" value="1"/>
</dbReference>
<evidence type="ECO:0000256" key="2">
    <source>
        <dbReference type="ARBA" id="ARBA00022670"/>
    </source>
</evidence>
<dbReference type="Pfam" id="PF00082">
    <property type="entry name" value="Peptidase_S8"/>
    <property type="match status" value="1"/>
</dbReference>
<evidence type="ECO:0000256" key="1">
    <source>
        <dbReference type="ARBA" id="ARBA00011073"/>
    </source>
</evidence>
<dbReference type="GO" id="GO:0005975">
    <property type="term" value="P:carbohydrate metabolic process"/>
    <property type="evidence" value="ECO:0007669"/>
    <property type="project" value="UniProtKB-ARBA"/>
</dbReference>
<dbReference type="PANTHER" id="PTHR43806">
    <property type="entry name" value="PEPTIDASE S8"/>
    <property type="match status" value="1"/>
</dbReference>
<feature type="active site" description="Charge relay system" evidence="5 6">
    <location>
        <position position="238"/>
    </location>
</feature>
<feature type="active site" description="Charge relay system" evidence="5 6">
    <location>
        <position position="446"/>
    </location>
</feature>
<dbReference type="InterPro" id="IPR022398">
    <property type="entry name" value="Peptidase_S8_His-AS"/>
</dbReference>
<dbReference type="SUPFAM" id="SSF52743">
    <property type="entry name" value="Subtilisin-like"/>
    <property type="match status" value="1"/>
</dbReference>
<name>A0A7Y4L422_9ACTN</name>
<keyword evidence="8" id="KW-0732">Signal</keyword>
<proteinExistence type="inferred from homology"/>
<dbReference type="EMBL" id="JACHKF010000001">
    <property type="protein sequence ID" value="MBB6570842.1"/>
    <property type="molecule type" value="Genomic_DNA"/>
</dbReference>
<dbReference type="Proteomes" id="UP000553957">
    <property type="component" value="Unassembled WGS sequence"/>
</dbReference>
<dbReference type="InterPro" id="IPR013783">
    <property type="entry name" value="Ig-like_fold"/>
</dbReference>
<dbReference type="InterPro" id="IPR050131">
    <property type="entry name" value="Peptidase_S8_subtilisin-like"/>
</dbReference>
<dbReference type="GO" id="GO:0006508">
    <property type="term" value="P:proteolysis"/>
    <property type="evidence" value="ECO:0007669"/>
    <property type="project" value="UniProtKB-KW"/>
</dbReference>
<feature type="active site" description="Charge relay system" evidence="5 6">
    <location>
        <position position="271"/>
    </location>
</feature>
<evidence type="ECO:0000313" key="12">
    <source>
        <dbReference type="Proteomes" id="UP000534306"/>
    </source>
</evidence>
<evidence type="ECO:0000313" key="13">
    <source>
        <dbReference type="Proteomes" id="UP000553957"/>
    </source>
</evidence>
<keyword evidence="2 6" id="KW-0645">Protease</keyword>
<evidence type="ECO:0000313" key="11">
    <source>
        <dbReference type="EMBL" id="NOL43973.1"/>
    </source>
</evidence>
<feature type="chain" id="PRO_5038315459" evidence="8">
    <location>
        <begin position="32"/>
        <end position="1146"/>
    </location>
</feature>
<feature type="signal peptide" evidence="8">
    <location>
        <begin position="1"/>
        <end position="31"/>
    </location>
</feature>
<keyword evidence="3 6" id="KW-0378">Hydrolase</keyword>
<feature type="domain" description="Peptidase S8/S53" evidence="9">
    <location>
        <begin position="229"/>
        <end position="482"/>
    </location>
</feature>
<dbReference type="InterPro" id="IPR000209">
    <property type="entry name" value="Peptidase_S8/S53_dom"/>
</dbReference>
<reference evidence="10 13" key="2">
    <citation type="submission" date="2020-08" db="EMBL/GenBank/DDBJ databases">
        <title>Sequencing the genomes of 1000 actinobacteria strains.</title>
        <authorList>
            <person name="Klenk H.-P."/>
        </authorList>
    </citation>
    <scope>NUCLEOTIDE SEQUENCE [LARGE SCALE GENOMIC DNA]</scope>
    <source>
        <strain evidence="10 13">DSM 15626</strain>
    </source>
</reference>
<evidence type="ECO:0000256" key="5">
    <source>
        <dbReference type="PIRSR" id="PIRSR615500-1"/>
    </source>
</evidence>
<reference evidence="11 12" key="1">
    <citation type="submission" date="2020-05" db="EMBL/GenBank/DDBJ databases">
        <title>Genome sequence of Kribbella sandramycini ATCC 39419.</title>
        <authorList>
            <person name="Maclea K.S."/>
            <person name="Fair J.L."/>
        </authorList>
    </citation>
    <scope>NUCLEOTIDE SEQUENCE [LARGE SCALE GENOMIC DNA]</scope>
    <source>
        <strain evidence="11 12">ATCC 39419</strain>
    </source>
</reference>
<evidence type="ECO:0000256" key="7">
    <source>
        <dbReference type="SAM" id="MobiDB-lite"/>
    </source>
</evidence>
<dbReference type="RefSeq" id="WP_171677207.1">
    <property type="nucleotide sequence ID" value="NZ_BAAAGT010000005.1"/>
</dbReference>
<evidence type="ECO:0000313" key="10">
    <source>
        <dbReference type="EMBL" id="MBB6570842.1"/>
    </source>
</evidence>
<accession>A0A7Y4L422</accession>
<comment type="similarity">
    <text evidence="1 6">Belongs to the peptidase S8 family.</text>
</comment>
<dbReference type="PROSITE" id="PS51892">
    <property type="entry name" value="SUBTILASE"/>
    <property type="match status" value="1"/>
</dbReference>
<dbReference type="EMBL" id="JABJRC010000007">
    <property type="protein sequence ID" value="NOL43973.1"/>
    <property type="molecule type" value="Genomic_DNA"/>
</dbReference>
<dbReference type="InterPro" id="IPR036852">
    <property type="entry name" value="Peptidase_S8/S53_dom_sf"/>
</dbReference>
<gene>
    <name evidence="10" type="ORF">HNR71_006479</name>
    <name evidence="11" type="ORF">HPO96_27360</name>
</gene>
<dbReference type="InterPro" id="IPR023828">
    <property type="entry name" value="Peptidase_S8_Ser-AS"/>
</dbReference>
<evidence type="ECO:0000256" key="3">
    <source>
        <dbReference type="ARBA" id="ARBA00022801"/>
    </source>
</evidence>